<sequence>MNFLIFLGSVRDSTPPKPARLGERVALACERYLQAAFPDITVEIIDPLDYPLGPVFKPHFAYAKGKAPEPLERLANKIAQADGYVMVSPEYNHAMSPALMDLLNHFGSSLFSFKPSSIVTYSAGQWGGMRAAINMRTFLAELGCLSVSAMIHIPKAQEVFDEQGHFLPTVNTEDWQSYLARSFLQLQWWAMATQSQRQIINPLEMTPPFLTTPTQRNAPNGDTSDG</sequence>
<proteinExistence type="predicted"/>
<reference evidence="5 6" key="1">
    <citation type="submission" date="2017-12" db="EMBL/GenBank/DDBJ databases">
        <title>Phylogenetic diversity of female urinary microbiome.</title>
        <authorList>
            <person name="Thomas-White K."/>
            <person name="Wolfe A.J."/>
        </authorList>
    </citation>
    <scope>NUCLEOTIDE SEQUENCE [LARGE SCALE GENOMIC DNA]</scope>
    <source>
        <strain evidence="5 6">UMB0416</strain>
    </source>
</reference>
<dbReference type="Pfam" id="PF03358">
    <property type="entry name" value="FMN_red"/>
    <property type="match status" value="1"/>
</dbReference>
<dbReference type="GO" id="GO:0005829">
    <property type="term" value="C:cytosol"/>
    <property type="evidence" value="ECO:0007669"/>
    <property type="project" value="TreeGrafter"/>
</dbReference>
<evidence type="ECO:0000256" key="1">
    <source>
        <dbReference type="ARBA" id="ARBA00001917"/>
    </source>
</evidence>
<dbReference type="InterPro" id="IPR029039">
    <property type="entry name" value="Flavoprotein-like_sf"/>
</dbReference>
<evidence type="ECO:0000259" key="4">
    <source>
        <dbReference type="Pfam" id="PF03358"/>
    </source>
</evidence>
<feature type="domain" description="NADPH-dependent FMN reductase-like" evidence="4">
    <location>
        <begin position="1"/>
        <end position="156"/>
    </location>
</feature>
<keyword evidence="2" id="KW-0288">FMN</keyword>
<evidence type="ECO:0000256" key="2">
    <source>
        <dbReference type="ARBA" id="ARBA00022643"/>
    </source>
</evidence>
<protein>
    <submittedName>
        <fullName evidence="5">NADPH-dependent oxidoreductase</fullName>
    </submittedName>
</protein>
<dbReference type="GO" id="GO:0010181">
    <property type="term" value="F:FMN binding"/>
    <property type="evidence" value="ECO:0007669"/>
    <property type="project" value="TreeGrafter"/>
</dbReference>
<dbReference type="PANTHER" id="PTHR30543:SF21">
    <property type="entry name" value="NAD(P)H-DEPENDENT FMN REDUCTASE LOT6"/>
    <property type="match status" value="1"/>
</dbReference>
<comment type="cofactor">
    <cofactor evidence="1">
        <name>FMN</name>
        <dbReference type="ChEBI" id="CHEBI:58210"/>
    </cofactor>
</comment>
<dbReference type="InterPro" id="IPR005025">
    <property type="entry name" value="FMN_Rdtase-like_dom"/>
</dbReference>
<dbReference type="EMBL" id="PKJS01000024">
    <property type="protein sequence ID" value="PKZ67766.1"/>
    <property type="molecule type" value="Genomic_DNA"/>
</dbReference>
<name>A0A2I1RFA7_FAUOS</name>
<evidence type="ECO:0000313" key="5">
    <source>
        <dbReference type="EMBL" id="PKZ67766.1"/>
    </source>
</evidence>
<dbReference type="PANTHER" id="PTHR30543">
    <property type="entry name" value="CHROMATE REDUCTASE"/>
    <property type="match status" value="1"/>
</dbReference>
<dbReference type="GO" id="GO:0016491">
    <property type="term" value="F:oxidoreductase activity"/>
    <property type="evidence" value="ECO:0007669"/>
    <property type="project" value="InterPro"/>
</dbReference>
<feature type="region of interest" description="Disordered" evidence="3">
    <location>
        <begin position="205"/>
        <end position="226"/>
    </location>
</feature>
<keyword evidence="2" id="KW-0285">Flavoprotein</keyword>
<dbReference type="AlphaFoldDB" id="A0A2I1RFA7"/>
<evidence type="ECO:0000256" key="3">
    <source>
        <dbReference type="SAM" id="MobiDB-lite"/>
    </source>
</evidence>
<evidence type="ECO:0000313" key="6">
    <source>
        <dbReference type="Proteomes" id="UP000234914"/>
    </source>
</evidence>
<feature type="compositionally biased region" description="Polar residues" evidence="3">
    <location>
        <begin position="209"/>
        <end position="226"/>
    </location>
</feature>
<gene>
    <name evidence="5" type="ORF">CYJ96_12030</name>
</gene>
<dbReference type="Proteomes" id="UP000234914">
    <property type="component" value="Unassembled WGS sequence"/>
</dbReference>
<organism evidence="5 6">
    <name type="scientific">Faucicola osloensis</name>
    <name type="common">Moraxella osloensis</name>
    <dbReference type="NCBI Taxonomy" id="34062"/>
    <lineage>
        <taxon>Bacteria</taxon>
        <taxon>Pseudomonadati</taxon>
        <taxon>Pseudomonadota</taxon>
        <taxon>Gammaproteobacteria</taxon>
        <taxon>Moraxellales</taxon>
        <taxon>Moraxellaceae</taxon>
        <taxon>Faucicola</taxon>
    </lineage>
</organism>
<dbReference type="RefSeq" id="WP_101965210.1">
    <property type="nucleotide sequence ID" value="NZ_PKJS01000024.1"/>
</dbReference>
<dbReference type="Gene3D" id="3.40.50.360">
    <property type="match status" value="1"/>
</dbReference>
<dbReference type="SUPFAM" id="SSF52218">
    <property type="entry name" value="Flavoproteins"/>
    <property type="match status" value="1"/>
</dbReference>
<accession>A0A2I1RFA7</accession>
<dbReference type="InterPro" id="IPR050712">
    <property type="entry name" value="NAD(P)H-dep_reductase"/>
</dbReference>
<comment type="caution">
    <text evidence="5">The sequence shown here is derived from an EMBL/GenBank/DDBJ whole genome shotgun (WGS) entry which is preliminary data.</text>
</comment>